<protein>
    <recommendedName>
        <fullName evidence="3">DUF429 domain-containing protein</fullName>
    </recommendedName>
</protein>
<dbReference type="InterPro" id="IPR007362">
    <property type="entry name" value="DUF429"/>
</dbReference>
<sequence length="334" mass="35230">MRTVGVDLAADERRTALAVIAWEPGSARLDELRLGVADDEIADAATAVTRIGIDCALGWPDAFVDFVSAHADADRPPVVDGGADWRRSLSYRATDVWIREQTGRWPLSVSTDRLGVTALRCAGLTGRLAARGLRVDRSGVTGAVAEVYPGATLRAWGMDTRGYRVDADARRLLLSRLLASASGLDVGEHGELMISSGDAFDAVIAALGARAAAIGRFTPPALEIASQARREGWIVLPSCTLAELIARQQNASPAGPGRGGVPQSGQSSTTLIVTSMLPRVALEYGHTWWAASASCWARSSGISGMFTSRVTASWKPPAPLGSSETLEPTLEPSI</sequence>
<dbReference type="EMBL" id="BAAAPK010000001">
    <property type="protein sequence ID" value="GAA1679271.1"/>
    <property type="molecule type" value="Genomic_DNA"/>
</dbReference>
<evidence type="ECO:0000313" key="1">
    <source>
        <dbReference type="EMBL" id="GAA1679271.1"/>
    </source>
</evidence>
<evidence type="ECO:0008006" key="3">
    <source>
        <dbReference type="Google" id="ProtNLM"/>
    </source>
</evidence>
<keyword evidence="2" id="KW-1185">Reference proteome</keyword>
<gene>
    <name evidence="1" type="ORF">GCM10009807_23960</name>
</gene>
<reference evidence="2" key="1">
    <citation type="journal article" date="2019" name="Int. J. Syst. Evol. Microbiol.">
        <title>The Global Catalogue of Microorganisms (GCM) 10K type strain sequencing project: providing services to taxonomists for standard genome sequencing and annotation.</title>
        <authorList>
            <consortium name="The Broad Institute Genomics Platform"/>
            <consortium name="The Broad Institute Genome Sequencing Center for Infectious Disease"/>
            <person name="Wu L."/>
            <person name="Ma J."/>
        </authorList>
    </citation>
    <scope>NUCLEOTIDE SEQUENCE [LARGE SCALE GENOMIC DNA]</scope>
    <source>
        <strain evidence="2">JCM 15575</strain>
    </source>
</reference>
<proteinExistence type="predicted"/>
<dbReference type="Pfam" id="PF04250">
    <property type="entry name" value="DUF429"/>
    <property type="match status" value="1"/>
</dbReference>
<comment type="caution">
    <text evidence="1">The sequence shown here is derived from an EMBL/GenBank/DDBJ whole genome shotgun (WGS) entry which is preliminary data.</text>
</comment>
<dbReference type="Proteomes" id="UP001500596">
    <property type="component" value="Unassembled WGS sequence"/>
</dbReference>
<organism evidence="1 2">
    <name type="scientific">Microbacterium lacus</name>
    <dbReference type="NCBI Taxonomy" id="415217"/>
    <lineage>
        <taxon>Bacteria</taxon>
        <taxon>Bacillati</taxon>
        <taxon>Actinomycetota</taxon>
        <taxon>Actinomycetes</taxon>
        <taxon>Micrococcales</taxon>
        <taxon>Microbacteriaceae</taxon>
        <taxon>Microbacterium</taxon>
    </lineage>
</organism>
<name>A0ABP4SYI3_9MICO</name>
<accession>A0ABP4SYI3</accession>
<evidence type="ECO:0000313" key="2">
    <source>
        <dbReference type="Proteomes" id="UP001500596"/>
    </source>
</evidence>